<evidence type="ECO:0000256" key="6">
    <source>
        <dbReference type="ARBA" id="ARBA00023033"/>
    </source>
</evidence>
<evidence type="ECO:0000256" key="7">
    <source>
        <dbReference type="RuleBase" id="RU000461"/>
    </source>
</evidence>
<dbReference type="GO" id="GO:0004497">
    <property type="term" value="F:monooxygenase activity"/>
    <property type="evidence" value="ECO:0007669"/>
    <property type="project" value="UniProtKB-KW"/>
</dbReference>
<comment type="caution">
    <text evidence="8">The sequence shown here is derived from an EMBL/GenBank/DDBJ whole genome shotgun (WGS) entry which is preliminary data.</text>
</comment>
<dbReference type="GO" id="GO:0020037">
    <property type="term" value="F:heme binding"/>
    <property type="evidence" value="ECO:0007669"/>
    <property type="project" value="InterPro"/>
</dbReference>
<dbReference type="PRINTS" id="PR00359">
    <property type="entry name" value="BP450"/>
</dbReference>
<evidence type="ECO:0000256" key="4">
    <source>
        <dbReference type="ARBA" id="ARBA00023002"/>
    </source>
</evidence>
<dbReference type="PRINTS" id="PR00385">
    <property type="entry name" value="P450"/>
</dbReference>
<keyword evidence="3 7" id="KW-0479">Metal-binding</keyword>
<dbReference type="PANTHER" id="PTHR46696:SF1">
    <property type="entry name" value="CYTOCHROME P450 YJIB-RELATED"/>
    <property type="match status" value="1"/>
</dbReference>
<dbReference type="InterPro" id="IPR017972">
    <property type="entry name" value="Cyt_P450_CS"/>
</dbReference>
<dbReference type="RefSeq" id="WP_245887044.1">
    <property type="nucleotide sequence ID" value="NZ_PVTF01000008.1"/>
</dbReference>
<keyword evidence="2 7" id="KW-0349">Heme</keyword>
<organism evidence="8 9">
    <name type="scientific">Umezawaea tangerina</name>
    <dbReference type="NCBI Taxonomy" id="84725"/>
    <lineage>
        <taxon>Bacteria</taxon>
        <taxon>Bacillati</taxon>
        <taxon>Actinomycetota</taxon>
        <taxon>Actinomycetes</taxon>
        <taxon>Pseudonocardiales</taxon>
        <taxon>Pseudonocardiaceae</taxon>
        <taxon>Umezawaea</taxon>
    </lineage>
</organism>
<name>A0A2T0T028_9PSEU</name>
<dbReference type="InterPro" id="IPR036396">
    <property type="entry name" value="Cyt_P450_sf"/>
</dbReference>
<proteinExistence type="inferred from homology"/>
<dbReference type="Proteomes" id="UP000239494">
    <property type="component" value="Unassembled WGS sequence"/>
</dbReference>
<dbReference type="PANTHER" id="PTHR46696">
    <property type="entry name" value="P450, PUTATIVE (EUROFUNG)-RELATED"/>
    <property type="match status" value="1"/>
</dbReference>
<dbReference type="GO" id="GO:0005506">
    <property type="term" value="F:iron ion binding"/>
    <property type="evidence" value="ECO:0007669"/>
    <property type="project" value="InterPro"/>
</dbReference>
<protein>
    <submittedName>
        <fullName evidence="8">Cytochrome P450</fullName>
    </submittedName>
</protein>
<dbReference type="Gene3D" id="1.10.630.10">
    <property type="entry name" value="Cytochrome P450"/>
    <property type="match status" value="1"/>
</dbReference>
<dbReference type="InterPro" id="IPR002397">
    <property type="entry name" value="Cyt_P450_B"/>
</dbReference>
<keyword evidence="6 7" id="KW-0503">Monooxygenase</keyword>
<evidence type="ECO:0000256" key="1">
    <source>
        <dbReference type="ARBA" id="ARBA00010617"/>
    </source>
</evidence>
<dbReference type="InterPro" id="IPR001128">
    <property type="entry name" value="Cyt_P450"/>
</dbReference>
<dbReference type="AlphaFoldDB" id="A0A2T0T028"/>
<evidence type="ECO:0000256" key="3">
    <source>
        <dbReference type="ARBA" id="ARBA00022723"/>
    </source>
</evidence>
<reference evidence="8 9" key="1">
    <citation type="submission" date="2018-03" db="EMBL/GenBank/DDBJ databases">
        <title>Genomic Encyclopedia of Archaeal and Bacterial Type Strains, Phase II (KMG-II): from individual species to whole genera.</title>
        <authorList>
            <person name="Goeker M."/>
        </authorList>
    </citation>
    <scope>NUCLEOTIDE SEQUENCE [LARGE SCALE GENOMIC DNA]</scope>
    <source>
        <strain evidence="8 9">DSM 44720</strain>
    </source>
</reference>
<evidence type="ECO:0000313" key="9">
    <source>
        <dbReference type="Proteomes" id="UP000239494"/>
    </source>
</evidence>
<dbReference type="SUPFAM" id="SSF48264">
    <property type="entry name" value="Cytochrome P450"/>
    <property type="match status" value="1"/>
</dbReference>
<keyword evidence="4 7" id="KW-0560">Oxidoreductase</keyword>
<keyword evidence="5 7" id="KW-0408">Iron</keyword>
<dbReference type="Pfam" id="PF00067">
    <property type="entry name" value="p450"/>
    <property type="match status" value="1"/>
</dbReference>
<sequence length="399" mass="44037">MTDSAIPPVVQTGRRAEGCPFEPSAEVNAMREQPDLPVFPRFHPFFGQFDARAVTRYDDVRAVFAHEHVAADMNADPDAPRTLFNQPGFLLAYDGPEHSRLRRMLGGAFTVRRLQHLRPWIESVVTDHLDAMERSGPGVDLVQAFALPIPSLVICELLGVPYSDRADFQHRSAVLLDTSRPQQEQFGNYAAMHAYMAGLVAKLRVEPGDGVLGEVITKHGDEITDEELIGFGNLLLIAGHETTANMITLGTLALLRDPDQLAAVRDDHDVATSAIEELLRYLSIVTYLDRRATTETEVNGHHLKTDEWLSLSVMAANHDPALVGDNPGLDVHRKPLPHLAFGFGAHQCLGQQLARVELKTTIPALLRRFPSLRLAVPFDQVAFRTSSPIHGVTSLPVAW</sequence>
<dbReference type="CDD" id="cd11030">
    <property type="entry name" value="CYP105-like"/>
    <property type="match status" value="1"/>
</dbReference>
<evidence type="ECO:0000256" key="5">
    <source>
        <dbReference type="ARBA" id="ARBA00023004"/>
    </source>
</evidence>
<dbReference type="GO" id="GO:0016705">
    <property type="term" value="F:oxidoreductase activity, acting on paired donors, with incorporation or reduction of molecular oxygen"/>
    <property type="evidence" value="ECO:0007669"/>
    <property type="project" value="InterPro"/>
</dbReference>
<comment type="similarity">
    <text evidence="1 7">Belongs to the cytochrome P450 family.</text>
</comment>
<evidence type="ECO:0000313" key="8">
    <source>
        <dbReference type="EMBL" id="PRY39016.1"/>
    </source>
</evidence>
<evidence type="ECO:0000256" key="2">
    <source>
        <dbReference type="ARBA" id="ARBA00022617"/>
    </source>
</evidence>
<dbReference type="FunFam" id="1.10.630.10:FF:000018">
    <property type="entry name" value="Cytochrome P450 monooxygenase"/>
    <property type="match status" value="1"/>
</dbReference>
<accession>A0A2T0T028</accession>
<keyword evidence="9" id="KW-1185">Reference proteome</keyword>
<dbReference type="PROSITE" id="PS00086">
    <property type="entry name" value="CYTOCHROME_P450"/>
    <property type="match status" value="1"/>
</dbReference>
<dbReference type="EMBL" id="PVTF01000008">
    <property type="protein sequence ID" value="PRY39016.1"/>
    <property type="molecule type" value="Genomic_DNA"/>
</dbReference>
<gene>
    <name evidence="8" type="ORF">CLV43_108416</name>
</gene>